<comment type="caution">
    <text evidence="2">The sequence shown here is derived from an EMBL/GenBank/DDBJ whole genome shotgun (WGS) entry which is preliminary data.</text>
</comment>
<dbReference type="SUPFAM" id="SSF51126">
    <property type="entry name" value="Pectin lyase-like"/>
    <property type="match status" value="1"/>
</dbReference>
<dbReference type="OrthoDB" id="1744393at2"/>
<reference evidence="2 3" key="1">
    <citation type="submission" date="2012-02" db="EMBL/GenBank/DDBJ databases">
        <title>The Genome Sequence of Bacteroides salyersiae CL02T12C01.</title>
        <authorList>
            <consortium name="The Broad Institute Genome Sequencing Platform"/>
            <person name="Earl A."/>
            <person name="Ward D."/>
            <person name="Feldgarden M."/>
            <person name="Gevers D."/>
            <person name="Zitomersky N.L."/>
            <person name="Coyne M.J."/>
            <person name="Comstock L.E."/>
            <person name="Young S.K."/>
            <person name="Zeng Q."/>
            <person name="Gargeya S."/>
            <person name="Fitzgerald M."/>
            <person name="Haas B."/>
            <person name="Abouelleil A."/>
            <person name="Alvarado L."/>
            <person name="Arachchi H.M."/>
            <person name="Berlin A."/>
            <person name="Chapman S.B."/>
            <person name="Gearin G."/>
            <person name="Goldberg J."/>
            <person name="Griggs A."/>
            <person name="Gujja S."/>
            <person name="Hansen M."/>
            <person name="Heiman D."/>
            <person name="Howarth C."/>
            <person name="Larimer J."/>
            <person name="Lui A."/>
            <person name="MacDonald P.J.P."/>
            <person name="McCowen C."/>
            <person name="Montmayeur A."/>
            <person name="Murphy C."/>
            <person name="Neiman D."/>
            <person name="Pearson M."/>
            <person name="Priest M."/>
            <person name="Roberts A."/>
            <person name="Saif S."/>
            <person name="Shea T."/>
            <person name="Sisk P."/>
            <person name="Stolte C."/>
            <person name="Sykes S."/>
            <person name="Wortman J."/>
            <person name="Nusbaum C."/>
            <person name="Birren B."/>
        </authorList>
    </citation>
    <scope>NUCLEOTIDE SEQUENCE [LARGE SCALE GENOMIC DNA]</scope>
    <source>
        <strain evidence="2 3">CL02T12C01</strain>
    </source>
</reference>
<feature type="signal peptide" evidence="1">
    <location>
        <begin position="1"/>
        <end position="25"/>
    </location>
</feature>
<evidence type="ECO:0000313" key="2">
    <source>
        <dbReference type="EMBL" id="EIY70117.1"/>
    </source>
</evidence>
<dbReference type="PATRIC" id="fig|997887.3.peg.471"/>
<evidence type="ECO:0000256" key="1">
    <source>
        <dbReference type="SAM" id="SignalP"/>
    </source>
</evidence>
<dbReference type="Gene3D" id="2.160.20.110">
    <property type="match status" value="1"/>
</dbReference>
<sequence>MKKNFYKGLMTLCFCSVVFTTNVMAQDESPFAGGTGTPDDPYLIATPQQFDRMRDARGASYKLIADLDFSNVHFDYEGGWWPIGEWGSGSGSADRFHGTFDGDGHTIKNFYVEKPTGAHDMTFFGVVEGATIERVIFENITFIGEGRMGMISGQTEKTTIREVGAINCTVKNIGTGVEAGGFVGPGSQVVIYDCYFVDGSIVCDGKLSETDLRGDNAAALVGKAENMTAIMSSYVSGTVVARNNLGGIAGMIDASSSISGCLAMCDVTGNDDATGIGRICGGGSPDLSSGNYALETAKVNGNLVTTDNNADQRNGADVTKADLTQEFYEELGFDFDNVWKMDPSISDYPVFKWQKAGSTGVKNIDNDTNYIVSATTDGVKVEGLKGNETICIYDVTGMLLNEQIATQGSMTISLNATGICIVNIVSSDATSTFKVAK</sequence>
<name>I8Z5C5_9BACE</name>
<dbReference type="RefSeq" id="WP_005925201.1">
    <property type="nucleotide sequence ID" value="NZ_JH724307.1"/>
</dbReference>
<keyword evidence="1" id="KW-0732">Signal</keyword>
<dbReference type="GeneID" id="93116048"/>
<accession>I8Z5C5</accession>
<gene>
    <name evidence="2" type="ORF">HMPREF1071_00451</name>
</gene>
<dbReference type="InterPro" id="IPR011050">
    <property type="entry name" value="Pectin_lyase_fold/virulence"/>
</dbReference>
<dbReference type="AlphaFoldDB" id="I8Z5C5"/>
<organism evidence="2 3">
    <name type="scientific">Bacteroides salyersiae CL02T12C01</name>
    <dbReference type="NCBI Taxonomy" id="997887"/>
    <lineage>
        <taxon>Bacteria</taxon>
        <taxon>Pseudomonadati</taxon>
        <taxon>Bacteroidota</taxon>
        <taxon>Bacteroidia</taxon>
        <taxon>Bacteroidales</taxon>
        <taxon>Bacteroidaceae</taxon>
        <taxon>Bacteroides</taxon>
    </lineage>
</organism>
<dbReference type="Proteomes" id="UP000005150">
    <property type="component" value="Unassembled WGS sequence"/>
</dbReference>
<protein>
    <recommendedName>
        <fullName evidence="4">GLUG domain-containing protein</fullName>
    </recommendedName>
</protein>
<keyword evidence="3" id="KW-1185">Reference proteome</keyword>
<dbReference type="HOGENOM" id="CLU_591418_0_0_10"/>
<evidence type="ECO:0008006" key="4">
    <source>
        <dbReference type="Google" id="ProtNLM"/>
    </source>
</evidence>
<proteinExistence type="predicted"/>
<dbReference type="EMBL" id="AGXV01000008">
    <property type="protein sequence ID" value="EIY70117.1"/>
    <property type="molecule type" value="Genomic_DNA"/>
</dbReference>
<evidence type="ECO:0000313" key="3">
    <source>
        <dbReference type="Proteomes" id="UP000005150"/>
    </source>
</evidence>
<feature type="chain" id="PRO_5003717814" description="GLUG domain-containing protein" evidence="1">
    <location>
        <begin position="26"/>
        <end position="437"/>
    </location>
</feature>